<feature type="compositionally biased region" description="Pro residues" evidence="1">
    <location>
        <begin position="13"/>
        <end position="22"/>
    </location>
</feature>
<dbReference type="HOGENOM" id="CLU_2007724_0_0_1"/>
<proteinExistence type="predicted"/>
<gene>
    <name evidence="2" type="ORF">OsI_38612</name>
</gene>
<feature type="region of interest" description="Disordered" evidence="1">
    <location>
        <begin position="1"/>
        <end position="124"/>
    </location>
</feature>
<evidence type="ECO:0000313" key="2">
    <source>
        <dbReference type="EMBL" id="EEC69437.1"/>
    </source>
</evidence>
<feature type="compositionally biased region" description="Basic and acidic residues" evidence="1">
    <location>
        <begin position="96"/>
        <end position="124"/>
    </location>
</feature>
<sequence>MTGSAREGKRSPDPPLPSPPTADPRKRGRTSDGICEGGEEVTGSAPPIAADGGSAREGSEQTMGYVREGKRSLDPPLPSPPMPPSPKQPPPIISLESRRMPKSKSYEEESHGDPVSERAGGRRD</sequence>
<evidence type="ECO:0000313" key="3">
    <source>
        <dbReference type="Proteomes" id="UP000007015"/>
    </source>
</evidence>
<name>B8BMB7_ORYSI</name>
<dbReference type="Gramene" id="BGIOSGA037527-TA">
    <property type="protein sequence ID" value="BGIOSGA037527-PA"/>
    <property type="gene ID" value="BGIOSGA037527"/>
</dbReference>
<reference evidence="2 3" key="1">
    <citation type="journal article" date="2005" name="PLoS Biol.">
        <title>The genomes of Oryza sativa: a history of duplications.</title>
        <authorList>
            <person name="Yu J."/>
            <person name="Wang J."/>
            <person name="Lin W."/>
            <person name="Li S."/>
            <person name="Li H."/>
            <person name="Zhou J."/>
            <person name="Ni P."/>
            <person name="Dong W."/>
            <person name="Hu S."/>
            <person name="Zeng C."/>
            <person name="Zhang J."/>
            <person name="Zhang Y."/>
            <person name="Li R."/>
            <person name="Xu Z."/>
            <person name="Li S."/>
            <person name="Li X."/>
            <person name="Zheng H."/>
            <person name="Cong L."/>
            <person name="Lin L."/>
            <person name="Yin J."/>
            <person name="Geng J."/>
            <person name="Li G."/>
            <person name="Shi J."/>
            <person name="Liu J."/>
            <person name="Lv H."/>
            <person name="Li J."/>
            <person name="Wang J."/>
            <person name="Deng Y."/>
            <person name="Ran L."/>
            <person name="Shi X."/>
            <person name="Wang X."/>
            <person name="Wu Q."/>
            <person name="Li C."/>
            <person name="Ren X."/>
            <person name="Wang J."/>
            <person name="Wang X."/>
            <person name="Li D."/>
            <person name="Liu D."/>
            <person name="Zhang X."/>
            <person name="Ji Z."/>
            <person name="Zhao W."/>
            <person name="Sun Y."/>
            <person name="Zhang Z."/>
            <person name="Bao J."/>
            <person name="Han Y."/>
            <person name="Dong L."/>
            <person name="Ji J."/>
            <person name="Chen P."/>
            <person name="Wu S."/>
            <person name="Liu J."/>
            <person name="Xiao Y."/>
            <person name="Bu D."/>
            <person name="Tan J."/>
            <person name="Yang L."/>
            <person name="Ye C."/>
            <person name="Zhang J."/>
            <person name="Xu J."/>
            <person name="Zhou Y."/>
            <person name="Yu Y."/>
            <person name="Zhang B."/>
            <person name="Zhuang S."/>
            <person name="Wei H."/>
            <person name="Liu B."/>
            <person name="Lei M."/>
            <person name="Yu H."/>
            <person name="Li Y."/>
            <person name="Xu H."/>
            <person name="Wei S."/>
            <person name="He X."/>
            <person name="Fang L."/>
            <person name="Zhang Z."/>
            <person name="Zhang Y."/>
            <person name="Huang X."/>
            <person name="Su Z."/>
            <person name="Tong W."/>
            <person name="Li J."/>
            <person name="Tong Z."/>
            <person name="Li S."/>
            <person name="Ye J."/>
            <person name="Wang L."/>
            <person name="Fang L."/>
            <person name="Lei T."/>
            <person name="Chen C."/>
            <person name="Chen H."/>
            <person name="Xu Z."/>
            <person name="Li H."/>
            <person name="Huang H."/>
            <person name="Zhang F."/>
            <person name="Xu H."/>
            <person name="Li N."/>
            <person name="Zhao C."/>
            <person name="Li S."/>
            <person name="Dong L."/>
            <person name="Huang Y."/>
            <person name="Li L."/>
            <person name="Xi Y."/>
            <person name="Qi Q."/>
            <person name="Li W."/>
            <person name="Zhang B."/>
            <person name="Hu W."/>
            <person name="Zhang Y."/>
            <person name="Tian X."/>
            <person name="Jiao Y."/>
            <person name="Liang X."/>
            <person name="Jin J."/>
            <person name="Gao L."/>
            <person name="Zheng W."/>
            <person name="Hao B."/>
            <person name="Liu S."/>
            <person name="Wang W."/>
            <person name="Yuan L."/>
            <person name="Cao M."/>
            <person name="McDermott J."/>
            <person name="Samudrala R."/>
            <person name="Wang J."/>
            <person name="Wong G.K."/>
            <person name="Yang H."/>
        </authorList>
    </citation>
    <scope>NUCLEOTIDE SEQUENCE [LARGE SCALE GENOMIC DNA]</scope>
    <source>
        <strain evidence="3">cv. 93-11</strain>
    </source>
</reference>
<feature type="compositionally biased region" description="Pro residues" evidence="1">
    <location>
        <begin position="75"/>
        <end position="92"/>
    </location>
</feature>
<protein>
    <submittedName>
        <fullName evidence="2">Uncharacterized protein</fullName>
    </submittedName>
</protein>
<feature type="compositionally biased region" description="Basic and acidic residues" evidence="1">
    <location>
        <begin position="1"/>
        <end position="12"/>
    </location>
</feature>
<accession>B8BMB7</accession>
<organism evidence="2 3">
    <name type="scientific">Oryza sativa subsp. indica</name>
    <name type="common">Rice</name>
    <dbReference type="NCBI Taxonomy" id="39946"/>
    <lineage>
        <taxon>Eukaryota</taxon>
        <taxon>Viridiplantae</taxon>
        <taxon>Streptophyta</taxon>
        <taxon>Embryophyta</taxon>
        <taxon>Tracheophyta</taxon>
        <taxon>Spermatophyta</taxon>
        <taxon>Magnoliopsida</taxon>
        <taxon>Liliopsida</taxon>
        <taxon>Poales</taxon>
        <taxon>Poaceae</taxon>
        <taxon>BOP clade</taxon>
        <taxon>Oryzoideae</taxon>
        <taxon>Oryzeae</taxon>
        <taxon>Oryzinae</taxon>
        <taxon>Oryza</taxon>
        <taxon>Oryza sativa</taxon>
    </lineage>
</organism>
<keyword evidence="3" id="KW-1185">Reference proteome</keyword>
<dbReference type="EMBL" id="CM000137">
    <property type="protein sequence ID" value="EEC69437.1"/>
    <property type="molecule type" value="Genomic_DNA"/>
</dbReference>
<dbReference type="Proteomes" id="UP000007015">
    <property type="component" value="Chromosome 12"/>
</dbReference>
<evidence type="ECO:0000256" key="1">
    <source>
        <dbReference type="SAM" id="MobiDB-lite"/>
    </source>
</evidence>
<dbReference type="AlphaFoldDB" id="B8BMB7"/>